<evidence type="ECO:0000256" key="8">
    <source>
        <dbReference type="SAM" id="SignalP"/>
    </source>
</evidence>
<evidence type="ECO:0000256" key="4">
    <source>
        <dbReference type="ARBA" id="ARBA00023277"/>
    </source>
</evidence>
<keyword evidence="8" id="KW-0732">Signal</keyword>
<dbReference type="OrthoDB" id="442731at2759"/>
<dbReference type="PROSITE" id="PS51257">
    <property type="entry name" value="PROKAR_LIPOPROTEIN"/>
    <property type="match status" value="1"/>
</dbReference>
<evidence type="ECO:0000256" key="1">
    <source>
        <dbReference type="ARBA" id="ARBA00005641"/>
    </source>
</evidence>
<feature type="region of interest" description="Disordered" evidence="7">
    <location>
        <begin position="71"/>
        <end position="170"/>
    </location>
</feature>
<feature type="compositionally biased region" description="Gly residues" evidence="7">
    <location>
        <begin position="141"/>
        <end position="157"/>
    </location>
</feature>
<dbReference type="AlphaFoldDB" id="W7TK73"/>
<dbReference type="InterPro" id="IPR017853">
    <property type="entry name" value="GH"/>
</dbReference>
<protein>
    <submittedName>
        <fullName evidence="10">Cellulase 2</fullName>
    </submittedName>
</protein>
<feature type="compositionally biased region" description="Gly residues" evidence="7">
    <location>
        <begin position="89"/>
        <end position="104"/>
    </location>
</feature>
<comment type="caution">
    <text evidence="10">The sequence shown here is derived from an EMBL/GenBank/DDBJ whole genome shotgun (WGS) entry which is preliminary data.</text>
</comment>
<evidence type="ECO:0000313" key="10">
    <source>
        <dbReference type="EMBL" id="EWM21124.1"/>
    </source>
</evidence>
<evidence type="ECO:0000256" key="2">
    <source>
        <dbReference type="ARBA" id="ARBA00022801"/>
    </source>
</evidence>
<evidence type="ECO:0000256" key="6">
    <source>
        <dbReference type="ARBA" id="ARBA00023326"/>
    </source>
</evidence>
<dbReference type="SUPFAM" id="SSF51445">
    <property type="entry name" value="(Trans)glycosidases"/>
    <property type="match status" value="1"/>
</dbReference>
<dbReference type="Gene3D" id="3.20.20.80">
    <property type="entry name" value="Glycosidases"/>
    <property type="match status" value="1"/>
</dbReference>
<dbReference type="GO" id="GO:0030245">
    <property type="term" value="P:cellulose catabolic process"/>
    <property type="evidence" value="ECO:0007669"/>
    <property type="project" value="UniProtKB-KW"/>
</dbReference>
<feature type="compositionally biased region" description="Low complexity" evidence="7">
    <location>
        <begin position="126"/>
        <end position="140"/>
    </location>
</feature>
<dbReference type="Proteomes" id="UP000019335">
    <property type="component" value="Unassembled WGS sequence"/>
</dbReference>
<name>W7TK73_9STRA</name>
<dbReference type="InterPro" id="IPR001547">
    <property type="entry name" value="Glyco_hydro_5"/>
</dbReference>
<reference evidence="10 11" key="1">
    <citation type="journal article" date="2014" name="Mol. Plant">
        <title>Chromosome Scale Genome Assembly and Transcriptome Profiling of Nannochloropsis gaditana in Nitrogen Depletion.</title>
        <authorList>
            <person name="Corteggiani Carpinelli E."/>
            <person name="Telatin A."/>
            <person name="Vitulo N."/>
            <person name="Forcato C."/>
            <person name="D'Angelo M."/>
            <person name="Schiavon R."/>
            <person name="Vezzi A."/>
            <person name="Giacometti G.M."/>
            <person name="Morosinotto T."/>
            <person name="Valle G."/>
        </authorList>
    </citation>
    <scope>NUCLEOTIDE SEQUENCE [LARGE SCALE GENOMIC DNA]</scope>
    <source>
        <strain evidence="10 11">B-31</strain>
    </source>
</reference>
<dbReference type="GO" id="GO:0004553">
    <property type="term" value="F:hydrolase activity, hydrolyzing O-glycosyl compounds"/>
    <property type="evidence" value="ECO:0007669"/>
    <property type="project" value="InterPro"/>
</dbReference>
<evidence type="ECO:0000256" key="5">
    <source>
        <dbReference type="ARBA" id="ARBA00023295"/>
    </source>
</evidence>
<keyword evidence="5" id="KW-0326">Glycosidase</keyword>
<keyword evidence="4" id="KW-0119">Carbohydrate metabolism</keyword>
<sequence>MPSRALLMRSSILCINAAIACLVTSIYAQLEPQYVPAASSESVTCYPADALAWRSIPGKIVLHGAPFVKTHHKKVPPAQPSEPIVTDPSGGGGAAGGIRPGGGVTPEPQPKPINGVKPPQPPVTAPPAQVAQPIVPFPGAAGPGVPGPQGGVPGGAGRPLPNMDPFRPPELKPAVRHLQTQEAAKAGGDQKVAGAVVGGVAIENGSGTAREEDDLDEEDKAAIARESMYASIQLKGLNWFGLDRINIFEGTNYKTIDQVMAFFVAHNINALRLPFSLAFALTPMDHEEAEAGGGQGELQYPDRGKISPEYIGLTSWEIIDLLFEKAKENGILILLDMHTLDPDKGVSRLWYDPAKYSEATVLWGWERILSRYVHHWNLFGLDIMNECHDHASWGKGDPMTDFNRYVERFILFVHERVPSYRGLFFVEGIFLNAMGRDQSPWPYWWGGNLFGADKYPIDVKIAALNDRIVYAPHIYGPDVSNMFYFNDWSFPNNLKNVWDNQFGWLIKSTRKALVVGEWGGSCNNKDGIVQEHLAQWMIDNCFQSNFWWALNPGSADTDGLMSQDWSHFDERKMALLGKVQPNPSKFTYEKATDMVCVRHGAPPNPQCADDLAHILKTPDTQQDQDNGGWRKRAPIDGCESNKPWRAGCAEGLAEYRGGWWLSIDRGVGGGRSRSSLLLQQGGIQGRNEDPDRLKEWPARHMLQTHECSSAYRKAKD</sequence>
<dbReference type="PANTHER" id="PTHR35923">
    <property type="entry name" value="MAJOR EXTRACELLULAR ENDOGLUCANASE"/>
    <property type="match status" value="1"/>
</dbReference>
<feature type="domain" description="Glycoside hydrolase family 5" evidence="9">
    <location>
        <begin position="239"/>
        <end position="552"/>
    </location>
</feature>
<comment type="similarity">
    <text evidence="1">Belongs to the glycosyl hydrolase 5 (cellulase A) family.</text>
</comment>
<dbReference type="EMBL" id="AZIL01002630">
    <property type="protein sequence ID" value="EWM21124.1"/>
    <property type="molecule type" value="Genomic_DNA"/>
</dbReference>
<evidence type="ECO:0000256" key="3">
    <source>
        <dbReference type="ARBA" id="ARBA00023001"/>
    </source>
</evidence>
<keyword evidence="6" id="KW-0624">Polysaccharide degradation</keyword>
<accession>W7TK73</accession>
<keyword evidence="11" id="KW-1185">Reference proteome</keyword>
<keyword evidence="3" id="KW-0136">Cellulose degradation</keyword>
<evidence type="ECO:0000313" key="11">
    <source>
        <dbReference type="Proteomes" id="UP000019335"/>
    </source>
</evidence>
<keyword evidence="2" id="KW-0378">Hydrolase</keyword>
<evidence type="ECO:0000256" key="7">
    <source>
        <dbReference type="SAM" id="MobiDB-lite"/>
    </source>
</evidence>
<feature type="chain" id="PRO_5004900910" evidence="8">
    <location>
        <begin position="29"/>
        <end position="716"/>
    </location>
</feature>
<dbReference type="Pfam" id="PF00150">
    <property type="entry name" value="Cellulase"/>
    <property type="match status" value="1"/>
</dbReference>
<organism evidence="10 11">
    <name type="scientific">Nannochloropsis gaditana</name>
    <dbReference type="NCBI Taxonomy" id="72520"/>
    <lineage>
        <taxon>Eukaryota</taxon>
        <taxon>Sar</taxon>
        <taxon>Stramenopiles</taxon>
        <taxon>Ochrophyta</taxon>
        <taxon>Eustigmatophyceae</taxon>
        <taxon>Eustigmatales</taxon>
        <taxon>Monodopsidaceae</taxon>
        <taxon>Nannochloropsis</taxon>
    </lineage>
</organism>
<gene>
    <name evidence="10" type="ORF">Naga_100041g8</name>
</gene>
<evidence type="ECO:0000259" key="9">
    <source>
        <dbReference type="Pfam" id="PF00150"/>
    </source>
</evidence>
<proteinExistence type="inferred from homology"/>
<dbReference type="PANTHER" id="PTHR35923:SF2">
    <property type="entry name" value="ENDOGLUCANASE"/>
    <property type="match status" value="1"/>
</dbReference>
<feature type="signal peptide" evidence="8">
    <location>
        <begin position="1"/>
        <end position="28"/>
    </location>
</feature>